<reference evidence="3" key="2">
    <citation type="submission" date="2025-09" db="UniProtKB">
        <authorList>
            <consortium name="Ensembl"/>
        </authorList>
    </citation>
    <scope>IDENTIFICATION</scope>
</reference>
<dbReference type="AlphaFoldDB" id="A0A8C6DJ07"/>
<evidence type="ECO:0000256" key="1">
    <source>
        <dbReference type="SAM" id="Phobius"/>
    </source>
</evidence>
<evidence type="ECO:0000313" key="4">
    <source>
        <dbReference type="Proteomes" id="UP000694544"/>
    </source>
</evidence>
<protein>
    <submittedName>
        <fullName evidence="3">LRRN4 C-terminal like</fullName>
    </submittedName>
</protein>
<proteinExistence type="predicted"/>
<evidence type="ECO:0000313" key="3">
    <source>
        <dbReference type="Ensembl" id="ENSMMSP00000016819.1"/>
    </source>
</evidence>
<dbReference type="GeneTree" id="ENSGT00940000162696"/>
<feature type="transmembrane region" description="Helical" evidence="1">
    <location>
        <begin position="207"/>
        <end position="231"/>
    </location>
</feature>
<keyword evidence="1" id="KW-0472">Membrane</keyword>
<dbReference type="Gene3D" id="2.60.40.10">
    <property type="entry name" value="Immunoglobulins"/>
    <property type="match status" value="1"/>
</dbReference>
<dbReference type="Pfam" id="PF00041">
    <property type="entry name" value="fn3"/>
    <property type="match status" value="1"/>
</dbReference>
<sequence length="251" mass="26337">LPPALAFTLSPSLPDSMPRSPCLLWLLAVTFSLVPRTQPLVAGDLEGDEQDETPLPAVPCDYDHCRHLQVPCQELQRAGPTACLCPGLSSALQPPHPPRLGEVRVEAETGLAEVHWCAPSSPVHQYWLLLWEGGGAPQKGPSFNSTVRRAELKGLKPGGAYVVCVVAANDAGQSRAPGPGAEGLDGADGPNLGPCGRLTVPPRPLTLLHAAVGVGSALALLSCSALVWHFCLRQRWGCPRRGRGLGGGLSD</sequence>
<dbReference type="SMART" id="SM00060">
    <property type="entry name" value="FN3"/>
    <property type="match status" value="1"/>
</dbReference>
<keyword evidence="1" id="KW-0812">Transmembrane</keyword>
<keyword evidence="1" id="KW-1133">Transmembrane helix</keyword>
<dbReference type="SUPFAM" id="SSF49265">
    <property type="entry name" value="Fibronectin type III"/>
    <property type="match status" value="1"/>
</dbReference>
<gene>
    <name evidence="3" type="primary">LRRN4CL</name>
</gene>
<dbReference type="InterPro" id="IPR003961">
    <property type="entry name" value="FN3_dom"/>
</dbReference>
<dbReference type="InterPro" id="IPR013783">
    <property type="entry name" value="Ig-like_fold"/>
</dbReference>
<feature type="domain" description="Fibronectin type-III" evidence="2">
    <location>
        <begin position="94"/>
        <end position="191"/>
    </location>
</feature>
<dbReference type="CDD" id="cd00063">
    <property type="entry name" value="FN3"/>
    <property type="match status" value="1"/>
</dbReference>
<reference evidence="3" key="1">
    <citation type="submission" date="2025-08" db="UniProtKB">
        <authorList>
            <consortium name="Ensembl"/>
        </authorList>
    </citation>
    <scope>IDENTIFICATION</scope>
</reference>
<accession>A0A8C6DJ07</accession>
<organism evidence="3 4">
    <name type="scientific">Moschus moschiferus</name>
    <name type="common">Siberian musk deer</name>
    <name type="synonym">Moschus sibiricus</name>
    <dbReference type="NCBI Taxonomy" id="68415"/>
    <lineage>
        <taxon>Eukaryota</taxon>
        <taxon>Metazoa</taxon>
        <taxon>Chordata</taxon>
        <taxon>Craniata</taxon>
        <taxon>Vertebrata</taxon>
        <taxon>Euteleostomi</taxon>
        <taxon>Mammalia</taxon>
        <taxon>Eutheria</taxon>
        <taxon>Laurasiatheria</taxon>
        <taxon>Artiodactyla</taxon>
        <taxon>Ruminantia</taxon>
        <taxon>Pecora</taxon>
        <taxon>Moschidae</taxon>
        <taxon>Moschus</taxon>
    </lineage>
</organism>
<keyword evidence="4" id="KW-1185">Reference proteome</keyword>
<evidence type="ECO:0000259" key="2">
    <source>
        <dbReference type="PROSITE" id="PS50853"/>
    </source>
</evidence>
<dbReference type="PROSITE" id="PS50853">
    <property type="entry name" value="FN3"/>
    <property type="match status" value="1"/>
</dbReference>
<dbReference type="InterPro" id="IPR036116">
    <property type="entry name" value="FN3_sf"/>
</dbReference>
<name>A0A8C6DJ07_MOSMO</name>
<dbReference type="Proteomes" id="UP000694544">
    <property type="component" value="Unplaced"/>
</dbReference>
<dbReference type="Ensembl" id="ENSMMST00000018596.1">
    <property type="protein sequence ID" value="ENSMMSP00000016819.1"/>
    <property type="gene ID" value="ENSMMSG00000012817.1"/>
</dbReference>